<evidence type="ECO:0000313" key="2">
    <source>
        <dbReference type="Proteomes" id="UP001433508"/>
    </source>
</evidence>
<keyword evidence="1" id="KW-0808">Transferase</keyword>
<sequence>MDPEEYRRAVYASVVVDYSKTRAERQVVSDVEPVAELSRVLFPANTSFPSIPGELYYAVFPLRYSTGFVVPRSPETIALDWLAKQMGLPSHFLSDFEGGGVIQGSVSEAVVTTMVAARDRYLRDGIGPKYLTEEERETAIAAVRGKLVAFASDQAHSSTHKVSLIAGIKFIAIKTLLKTTMLLSVLKGTSAIYLAASLDYPHIWKHVDAAYSGAALVCPEFQNYLWLLVNFDVSCLYVRKRKDLTDASSITSSYLRNDASDSGLVTDYRDWQGFEIWFVMRTYGAKQEHVRRTLGIGVHFTKLIQTLTDDFSIVTPPRYGLTAFQVVPSKSEETANNVTKRVANRINSEKVLFVTASTVDGKVCSWGVHGLMTEAFEYLESFRSQT</sequence>
<comment type="caution">
    <text evidence="1">The sequence shown here is derived from an EMBL/GenBank/DDBJ whole genome shotgun (WGS) entry which is preliminary data.</text>
</comment>
<evidence type="ECO:0000313" key="1">
    <source>
        <dbReference type="EMBL" id="KAK9240949.1"/>
    </source>
</evidence>
<proteinExistence type="predicted"/>
<accession>A0ACC3TAI1</accession>
<gene>
    <name evidence="1" type="ORF">V1525DRAFT_423551</name>
</gene>
<organism evidence="1 2">
    <name type="scientific">Lipomyces kononenkoae</name>
    <name type="common">Yeast</name>
    <dbReference type="NCBI Taxonomy" id="34357"/>
    <lineage>
        <taxon>Eukaryota</taxon>
        <taxon>Fungi</taxon>
        <taxon>Dikarya</taxon>
        <taxon>Ascomycota</taxon>
        <taxon>Saccharomycotina</taxon>
        <taxon>Lipomycetes</taxon>
        <taxon>Lipomycetales</taxon>
        <taxon>Lipomycetaceae</taxon>
        <taxon>Lipomyces</taxon>
    </lineage>
</organism>
<protein>
    <submittedName>
        <fullName evidence="1">Pyridoxal phosphate-dependent transferase</fullName>
    </submittedName>
</protein>
<reference evidence="2" key="1">
    <citation type="journal article" date="2024" name="Front. Bioeng. Biotechnol.">
        <title>Genome-scale model development and genomic sequencing of the oleaginous clade Lipomyces.</title>
        <authorList>
            <person name="Czajka J.J."/>
            <person name="Han Y."/>
            <person name="Kim J."/>
            <person name="Mondo S.J."/>
            <person name="Hofstad B.A."/>
            <person name="Robles A."/>
            <person name="Haridas S."/>
            <person name="Riley R."/>
            <person name="LaButti K."/>
            <person name="Pangilinan J."/>
            <person name="Andreopoulos W."/>
            <person name="Lipzen A."/>
            <person name="Yan J."/>
            <person name="Wang M."/>
            <person name="Ng V."/>
            <person name="Grigoriev I.V."/>
            <person name="Spatafora J.W."/>
            <person name="Magnuson J.K."/>
            <person name="Baker S.E."/>
            <person name="Pomraning K.R."/>
        </authorList>
    </citation>
    <scope>NUCLEOTIDE SEQUENCE [LARGE SCALE GENOMIC DNA]</scope>
    <source>
        <strain evidence="2">CBS 7786</strain>
    </source>
</reference>
<dbReference type="Proteomes" id="UP001433508">
    <property type="component" value="Unassembled WGS sequence"/>
</dbReference>
<dbReference type="EMBL" id="MU971337">
    <property type="protein sequence ID" value="KAK9240949.1"/>
    <property type="molecule type" value="Genomic_DNA"/>
</dbReference>
<name>A0ACC3TAI1_LIPKO</name>
<keyword evidence="2" id="KW-1185">Reference proteome</keyword>